<gene>
    <name evidence="3" type="ORF">DQP58_09815</name>
</gene>
<comment type="similarity">
    <text evidence="1">Belongs to the AB hydrolase superfamily.</text>
</comment>
<reference evidence="3 4" key="1">
    <citation type="submission" date="2018-06" db="EMBL/GenBank/DDBJ databases">
        <title>NTM in soil in Japan.</title>
        <authorList>
            <person name="Ohya K."/>
        </authorList>
    </citation>
    <scope>NUCLEOTIDE SEQUENCE [LARGE SCALE GENOMIC DNA]</scope>
    <source>
        <strain evidence="3 4">GF76</strain>
    </source>
</reference>
<protein>
    <submittedName>
        <fullName evidence="3">Alpha/beta hydrolase</fullName>
    </submittedName>
</protein>
<evidence type="ECO:0000259" key="2">
    <source>
        <dbReference type="Pfam" id="PF12697"/>
    </source>
</evidence>
<dbReference type="InterPro" id="IPR000073">
    <property type="entry name" value="AB_hydrolase_1"/>
</dbReference>
<dbReference type="RefSeq" id="WP_112708217.1">
    <property type="nucleotide sequence ID" value="NZ_QMEU01000020.1"/>
</dbReference>
<name>A0A329KPV3_9MYCO</name>
<dbReference type="Gene3D" id="3.40.50.1820">
    <property type="entry name" value="alpha/beta hydrolase"/>
    <property type="match status" value="1"/>
</dbReference>
<comment type="caution">
    <text evidence="3">The sequence shown here is derived from an EMBL/GenBank/DDBJ whole genome shotgun (WGS) entry which is preliminary data.</text>
</comment>
<evidence type="ECO:0000256" key="1">
    <source>
        <dbReference type="ARBA" id="ARBA00008645"/>
    </source>
</evidence>
<dbReference type="EMBL" id="QMEU01000020">
    <property type="protein sequence ID" value="RAU96622.1"/>
    <property type="molecule type" value="Genomic_DNA"/>
</dbReference>
<dbReference type="SUPFAM" id="SSF53474">
    <property type="entry name" value="alpha/beta-Hydrolases"/>
    <property type="match status" value="1"/>
</dbReference>
<sequence>MDVYARNNIKIVGAPDGPLILLAHGFGCDQQLWRRVVDRLQRDFRLLLIDHVGCGASDPACWDAQKYSSLTGYAEDIVDIVRGLDLRDVVFVGHSVAAMIGTLAVIVEPDRFAKLVMLTPSPCYIDDDGYRGGFSRSDIDELLDSLELNYLGWSHMMAPVIMGTPDRPELQDELVETFCRNDPEHARVFARATFLSDNRDDLARIPVPTLVVECVTDAIAPREVGAYVHEHVPDSRLVTLEASGHCPQVSAPDATASAISAFVRWA</sequence>
<accession>A0A329KPV3</accession>
<organism evidence="3 4">
    <name type="scientific">Mycobacterium colombiense</name>
    <dbReference type="NCBI Taxonomy" id="339268"/>
    <lineage>
        <taxon>Bacteria</taxon>
        <taxon>Bacillati</taxon>
        <taxon>Actinomycetota</taxon>
        <taxon>Actinomycetes</taxon>
        <taxon>Mycobacteriales</taxon>
        <taxon>Mycobacteriaceae</taxon>
        <taxon>Mycobacterium</taxon>
        <taxon>Mycobacterium avium complex (MAC)</taxon>
    </lineage>
</organism>
<keyword evidence="3" id="KW-0378">Hydrolase</keyword>
<proteinExistence type="inferred from homology"/>
<dbReference type="PANTHER" id="PTHR43039">
    <property type="entry name" value="ESTERASE-RELATED"/>
    <property type="match status" value="1"/>
</dbReference>
<evidence type="ECO:0000313" key="4">
    <source>
        <dbReference type="Proteomes" id="UP000250347"/>
    </source>
</evidence>
<feature type="domain" description="AB hydrolase-1" evidence="2">
    <location>
        <begin position="20"/>
        <end position="258"/>
    </location>
</feature>
<dbReference type="PRINTS" id="PR00111">
    <property type="entry name" value="ABHYDROLASE"/>
</dbReference>
<dbReference type="GO" id="GO:0016787">
    <property type="term" value="F:hydrolase activity"/>
    <property type="evidence" value="ECO:0007669"/>
    <property type="project" value="UniProtKB-KW"/>
</dbReference>
<dbReference type="Proteomes" id="UP000250347">
    <property type="component" value="Unassembled WGS sequence"/>
</dbReference>
<dbReference type="AlphaFoldDB" id="A0A329KPV3"/>
<evidence type="ECO:0000313" key="3">
    <source>
        <dbReference type="EMBL" id="RAU96622.1"/>
    </source>
</evidence>
<dbReference type="InterPro" id="IPR029058">
    <property type="entry name" value="AB_hydrolase_fold"/>
</dbReference>
<dbReference type="Pfam" id="PF12697">
    <property type="entry name" value="Abhydrolase_6"/>
    <property type="match status" value="1"/>
</dbReference>